<organism evidence="3 4">
    <name type="scientific">Caryophanon tenue</name>
    <dbReference type="NCBI Taxonomy" id="33978"/>
    <lineage>
        <taxon>Bacteria</taxon>
        <taxon>Bacillati</taxon>
        <taxon>Bacillota</taxon>
        <taxon>Bacilli</taxon>
        <taxon>Bacillales</taxon>
        <taxon>Caryophanaceae</taxon>
        <taxon>Caryophanon</taxon>
    </lineage>
</organism>
<feature type="domain" description="ChsH2 C-terminal OB-fold" evidence="1">
    <location>
        <begin position="70"/>
        <end position="130"/>
    </location>
</feature>
<reference evidence="3 4" key="1">
    <citation type="submission" date="2016-07" db="EMBL/GenBank/DDBJ databases">
        <title>Caryophanon tenue genome sequencing.</title>
        <authorList>
            <person name="Verma A."/>
            <person name="Pal Y."/>
            <person name="Krishnamurthi S."/>
        </authorList>
    </citation>
    <scope>NUCLEOTIDE SEQUENCE [LARGE SCALE GENOMIC DNA]</scope>
    <source>
        <strain evidence="3 4">DSM 14152</strain>
    </source>
</reference>
<dbReference type="PANTHER" id="PTHR34075:SF5">
    <property type="entry name" value="BLR3430 PROTEIN"/>
    <property type="match status" value="1"/>
</dbReference>
<evidence type="ECO:0008006" key="5">
    <source>
        <dbReference type="Google" id="ProtNLM"/>
    </source>
</evidence>
<sequence length="146" mass="16124">MSEETKVKYEKPIPLKTLDNAPYWDAADRHELVLQKCTCCHTYNHPPGPACANCGDVALEWENQGSTISGHVYSYVVSYRPFLPGFQNDLPLVIAVIALDHLPDVKIMGNVLGGNADNVTIGTAVSMVWDDVTEDRAIPQWVLKEA</sequence>
<comment type="caution">
    <text evidence="3">The sequence shown here is derived from an EMBL/GenBank/DDBJ whole genome shotgun (WGS) entry which is preliminary data.</text>
</comment>
<dbReference type="InterPro" id="IPR012340">
    <property type="entry name" value="NA-bd_OB-fold"/>
</dbReference>
<dbReference type="Pfam" id="PF01796">
    <property type="entry name" value="OB_ChsH2_C"/>
    <property type="match status" value="1"/>
</dbReference>
<dbReference type="InterPro" id="IPR022002">
    <property type="entry name" value="ChsH2_Znr"/>
</dbReference>
<dbReference type="InterPro" id="IPR052513">
    <property type="entry name" value="Thioester_dehydratase-like"/>
</dbReference>
<dbReference type="RefSeq" id="WP_066544836.1">
    <property type="nucleotide sequence ID" value="NZ_MASJ01000012.1"/>
</dbReference>
<proteinExistence type="predicted"/>
<dbReference type="PANTHER" id="PTHR34075">
    <property type="entry name" value="BLR3430 PROTEIN"/>
    <property type="match status" value="1"/>
</dbReference>
<evidence type="ECO:0000259" key="1">
    <source>
        <dbReference type="Pfam" id="PF01796"/>
    </source>
</evidence>
<gene>
    <name evidence="3" type="ORF">A6M13_02985</name>
</gene>
<keyword evidence="4" id="KW-1185">Reference proteome</keyword>
<accession>A0A1C0YEQ2</accession>
<dbReference type="Pfam" id="PF12172">
    <property type="entry name" value="zf-ChsH2"/>
    <property type="match status" value="1"/>
</dbReference>
<dbReference type="EMBL" id="MASJ01000012">
    <property type="protein sequence ID" value="OCS85641.1"/>
    <property type="molecule type" value="Genomic_DNA"/>
</dbReference>
<dbReference type="OrthoDB" id="9785144at2"/>
<name>A0A1C0YEQ2_9BACL</name>
<dbReference type="STRING" id="33978.A6M13_02985"/>
<protein>
    <recommendedName>
        <fullName evidence="5">DNA-binding protein</fullName>
    </recommendedName>
</protein>
<dbReference type="InterPro" id="IPR002878">
    <property type="entry name" value="ChsH2_C"/>
</dbReference>
<evidence type="ECO:0000259" key="2">
    <source>
        <dbReference type="Pfam" id="PF12172"/>
    </source>
</evidence>
<evidence type="ECO:0000313" key="3">
    <source>
        <dbReference type="EMBL" id="OCS85641.1"/>
    </source>
</evidence>
<dbReference type="Proteomes" id="UP000093199">
    <property type="component" value="Unassembled WGS sequence"/>
</dbReference>
<feature type="domain" description="ChsH2 rubredoxin-like zinc ribbon" evidence="2">
    <location>
        <begin position="24"/>
        <end position="56"/>
    </location>
</feature>
<dbReference type="SUPFAM" id="SSF50249">
    <property type="entry name" value="Nucleic acid-binding proteins"/>
    <property type="match status" value="1"/>
</dbReference>
<evidence type="ECO:0000313" key="4">
    <source>
        <dbReference type="Proteomes" id="UP000093199"/>
    </source>
</evidence>
<dbReference type="AlphaFoldDB" id="A0A1C0YEQ2"/>